<protein>
    <submittedName>
        <fullName evidence="5">Dynamitin domain-containing protein</fullName>
    </submittedName>
</protein>
<dbReference type="STRING" id="983506.L8X4H5"/>
<keyword evidence="3" id="KW-0175">Coiled coil</keyword>
<dbReference type="InterPro" id="IPR028133">
    <property type="entry name" value="Dynamitin"/>
</dbReference>
<dbReference type="Proteomes" id="UP000011668">
    <property type="component" value="Unassembled WGS sequence"/>
</dbReference>
<feature type="compositionally biased region" description="Polar residues" evidence="4">
    <location>
        <begin position="1065"/>
        <end position="1077"/>
    </location>
</feature>
<feature type="compositionally biased region" description="Basic residues" evidence="4">
    <location>
        <begin position="1198"/>
        <end position="1208"/>
    </location>
</feature>
<comment type="subcellular location">
    <subcellularLocation>
        <location evidence="1">Cytoplasm</location>
    </subcellularLocation>
</comment>
<feature type="region of interest" description="Disordered" evidence="4">
    <location>
        <begin position="440"/>
        <end position="733"/>
    </location>
</feature>
<comment type="caution">
    <text evidence="5">The sequence shown here is derived from an EMBL/GenBank/DDBJ whole genome shotgun (WGS) entry which is preliminary data.</text>
</comment>
<accession>L8X4H5</accession>
<reference evidence="5 6" key="1">
    <citation type="journal article" date="2013" name="Nat. Commun.">
        <title>The evolution and pathogenic mechanisms of the rice sheath blight pathogen.</title>
        <authorList>
            <person name="Zheng A."/>
            <person name="Lin R."/>
            <person name="Xu L."/>
            <person name="Qin P."/>
            <person name="Tang C."/>
            <person name="Ai P."/>
            <person name="Zhang D."/>
            <person name="Liu Y."/>
            <person name="Sun Z."/>
            <person name="Feng H."/>
            <person name="Wang Y."/>
            <person name="Chen Y."/>
            <person name="Liang X."/>
            <person name="Fu R."/>
            <person name="Li Q."/>
            <person name="Zhang J."/>
            <person name="Yu X."/>
            <person name="Xie Z."/>
            <person name="Ding L."/>
            <person name="Guan P."/>
            <person name="Tang J."/>
            <person name="Liang Y."/>
            <person name="Wang S."/>
            <person name="Deng Q."/>
            <person name="Li S."/>
            <person name="Zhu J."/>
            <person name="Wang L."/>
            <person name="Liu H."/>
            <person name="Li P."/>
        </authorList>
    </citation>
    <scope>NUCLEOTIDE SEQUENCE [LARGE SCALE GENOMIC DNA]</scope>
    <source>
        <strain evidence="6">AG-1 IA</strain>
    </source>
</reference>
<dbReference type="Gene3D" id="1.20.5.340">
    <property type="match status" value="1"/>
</dbReference>
<evidence type="ECO:0000256" key="2">
    <source>
        <dbReference type="ARBA" id="ARBA00022490"/>
    </source>
</evidence>
<feature type="compositionally biased region" description="Polar residues" evidence="4">
    <location>
        <begin position="670"/>
        <end position="681"/>
    </location>
</feature>
<feature type="region of interest" description="Disordered" evidence="4">
    <location>
        <begin position="745"/>
        <end position="1172"/>
    </location>
</feature>
<evidence type="ECO:0000313" key="5">
    <source>
        <dbReference type="EMBL" id="ELU45110.1"/>
    </source>
</evidence>
<dbReference type="OMA" id="RLAPHIT"/>
<feature type="compositionally biased region" description="Polar residues" evidence="4">
    <location>
        <begin position="536"/>
        <end position="563"/>
    </location>
</feature>
<evidence type="ECO:0000313" key="6">
    <source>
        <dbReference type="Proteomes" id="UP000011668"/>
    </source>
</evidence>
<feature type="compositionally biased region" description="Basic and acidic residues" evidence="4">
    <location>
        <begin position="472"/>
        <end position="485"/>
    </location>
</feature>
<feature type="compositionally biased region" description="Basic and acidic residues" evidence="4">
    <location>
        <begin position="699"/>
        <end position="710"/>
    </location>
</feature>
<evidence type="ECO:0000256" key="1">
    <source>
        <dbReference type="ARBA" id="ARBA00004496"/>
    </source>
</evidence>
<feature type="compositionally biased region" description="Gly residues" evidence="4">
    <location>
        <begin position="1145"/>
        <end position="1159"/>
    </location>
</feature>
<dbReference type="GO" id="GO:0005869">
    <property type="term" value="C:dynactin complex"/>
    <property type="evidence" value="ECO:0007669"/>
    <property type="project" value="InterPro"/>
</dbReference>
<keyword evidence="2" id="KW-0963">Cytoplasm</keyword>
<evidence type="ECO:0000256" key="3">
    <source>
        <dbReference type="SAM" id="Coils"/>
    </source>
</evidence>
<evidence type="ECO:0000256" key="4">
    <source>
        <dbReference type="SAM" id="MobiDB-lite"/>
    </source>
</evidence>
<dbReference type="GO" id="GO:0005737">
    <property type="term" value="C:cytoplasm"/>
    <property type="evidence" value="ECO:0007669"/>
    <property type="project" value="UniProtKB-SubCell"/>
</dbReference>
<dbReference type="EMBL" id="AFRT01000186">
    <property type="protein sequence ID" value="ELU45110.1"/>
    <property type="molecule type" value="Genomic_DNA"/>
</dbReference>
<feature type="compositionally biased region" description="Low complexity" evidence="4">
    <location>
        <begin position="519"/>
        <end position="531"/>
    </location>
</feature>
<feature type="compositionally biased region" description="Polar residues" evidence="4">
    <location>
        <begin position="973"/>
        <end position="1003"/>
    </location>
</feature>
<feature type="compositionally biased region" description="Low complexity" evidence="4">
    <location>
        <begin position="809"/>
        <end position="829"/>
    </location>
</feature>
<dbReference type="HOGENOM" id="CLU_270033_0_0_1"/>
<feature type="compositionally biased region" description="Polar residues" evidence="4">
    <location>
        <begin position="611"/>
        <end position="646"/>
    </location>
</feature>
<dbReference type="GO" id="GO:0007017">
    <property type="term" value="P:microtubule-based process"/>
    <property type="evidence" value="ECO:0007669"/>
    <property type="project" value="InterPro"/>
</dbReference>
<name>L8X4H5_THACA</name>
<feature type="region of interest" description="Disordered" evidence="4">
    <location>
        <begin position="1187"/>
        <end position="1208"/>
    </location>
</feature>
<proteinExistence type="predicted"/>
<feature type="compositionally biased region" description="Low complexity" evidence="4">
    <location>
        <begin position="921"/>
        <end position="934"/>
    </location>
</feature>
<feature type="compositionally biased region" description="Polar residues" evidence="4">
    <location>
        <begin position="770"/>
        <end position="794"/>
    </location>
</feature>
<sequence>MSAAKYANLPDIVSDDLEGHDVYETPDVPPSPTEVESDDEKDAARVRGTANRPGQGELDNEPLPSTETSGRFFRHAERRIGRQRELYSYPDSSYSSSRSPSPSRSNLPLSQRIELMKNELAQLEAEAVGSTDSKDEPTELMRELSDMRGRLTGIGSRTRLINAMANGKNKDKAKPEADSSVRNVVPHSAQPEIAIPHGGGVVDMDRRIAQLEKLIGASGTSLDEVSVVYLDCLACSLLDLVQSSPLPQPLLPHLTRISNLLTLLAQPRHIDSISRRLKLLLTDLERYSASGTPSGPGAPLPPALAELAPLLQRLAPHITTIPAVLARLRTLSALHASAAGFGDAVSGLEEDQRRLRAGLTDLEEAVKGLEGSISDNSGTITRNVEGLETRISSLEERLAGLSRRLQIWGQRPRVGCGSANPLKVGGAQTLVALDMGKKKAANKRTTTAPTILPATNGGSSDVDASPTASSFGKEEQKDLSSDEIRNATSPTEGSAKSPTKPTAEAPSAPKSKGQKKKAATAAKKAASAAARANDDPASQPTTTEEVDTVGNSEANANVNITKPSSDEPEILKPLDGTLDSAREQDVEGDAWGLNEDEPAVAHDDVMKPTTDDSPSLDTQDSSSADNVQVASTEPKSGESVSKSNAVLNDDKVSETVPPPLTAEVTPDALPNSSNELPNSDASDLPEVKIDPVTPSRAVAVDEHTPNKDTTEPNGTPSDDDNTPLAHIAGSKAPAINTNLVSDGLVNGGARKETPSSAGENLGGAQFGYDSHTTGTSAFSNNPARPNAPSISPTSGVPARGPGGVGFGSTAPAQTPTTTTSGFNFGFGSPQKSTPKNASGMSWGAAPPSKQAKSSGWGWLSKARETFEQAIGDEPSPAPAPAPGPTPASAPAPGPSPPARAPPVRSPSVERVAQSSTAGPTNSNSNSDAAPSSPNRPTRGMTSFEARMAALKQKAATATNKDGPSGPKAEAETSKASSPVTPTSISGASPISPSVSTQSHTQAQPLPLPLPTSMTMPTEQNPPRTPDQAMVTSAFSPPPRESTAETGKVGKLVSKFDNQEAPIGSKTASTGLRLQTQPAAPDRRRSESPVTVRDGNASETERPSLADMRSTSAPLPKTSINTTSPRAPSSFSFGAGLGTTNRINGGRFGFGGGGFGGIRPGPGPSPMSTPMGEKNETRFETERLGFASRRERKSGLGLARRRARGRCFA</sequence>
<dbReference type="AlphaFoldDB" id="L8X4H5"/>
<gene>
    <name evidence="5" type="ORF">AG1IA_00861</name>
</gene>
<feature type="compositionally biased region" description="Polar residues" evidence="4">
    <location>
        <begin position="486"/>
        <end position="500"/>
    </location>
</feature>
<feature type="compositionally biased region" description="Polar residues" evidence="4">
    <location>
        <begin position="830"/>
        <end position="839"/>
    </location>
</feature>
<feature type="coiled-coil region" evidence="3">
    <location>
        <begin position="345"/>
        <end position="411"/>
    </location>
</feature>
<feature type="compositionally biased region" description="Polar residues" evidence="4">
    <location>
        <begin position="1108"/>
        <end position="1131"/>
    </location>
</feature>
<dbReference type="OrthoDB" id="4977at2759"/>
<feature type="compositionally biased region" description="Basic and acidic residues" evidence="4">
    <location>
        <begin position="74"/>
        <end position="85"/>
    </location>
</feature>
<dbReference type="PANTHER" id="PTHR15346">
    <property type="entry name" value="DYNACTIN SUBUNIT"/>
    <property type="match status" value="1"/>
</dbReference>
<organism evidence="5 6">
    <name type="scientific">Thanatephorus cucumeris (strain AG1-IA)</name>
    <name type="common">Rice sheath blight fungus</name>
    <name type="synonym">Rhizoctonia solani</name>
    <dbReference type="NCBI Taxonomy" id="983506"/>
    <lineage>
        <taxon>Eukaryota</taxon>
        <taxon>Fungi</taxon>
        <taxon>Dikarya</taxon>
        <taxon>Basidiomycota</taxon>
        <taxon>Agaricomycotina</taxon>
        <taxon>Agaricomycetes</taxon>
        <taxon>Cantharellales</taxon>
        <taxon>Ceratobasidiaceae</taxon>
        <taxon>Rhizoctonia</taxon>
        <taxon>Rhizoctonia solani AG-1</taxon>
    </lineage>
</organism>
<feature type="compositionally biased region" description="Pro residues" evidence="4">
    <location>
        <begin position="875"/>
        <end position="904"/>
    </location>
</feature>
<dbReference type="Pfam" id="PF04912">
    <property type="entry name" value="Dynamitin"/>
    <property type="match status" value="1"/>
</dbReference>
<keyword evidence="6" id="KW-1185">Reference proteome</keyword>
<feature type="compositionally biased region" description="Low complexity" evidence="4">
    <location>
        <begin position="86"/>
        <end position="107"/>
    </location>
</feature>
<feature type="region of interest" description="Disordered" evidence="4">
    <location>
        <begin position="1"/>
        <end position="107"/>
    </location>
</feature>
<feature type="compositionally biased region" description="Basic and acidic residues" evidence="4">
    <location>
        <begin position="599"/>
        <end position="610"/>
    </location>
</feature>